<name>A0A1N7MQR1_9FLAO</name>
<gene>
    <name evidence="2" type="ORF">SAMN05421785_103413</name>
</gene>
<organism evidence="2 3">
    <name type="scientific">Chryseobacterium gambrini</name>
    <dbReference type="NCBI Taxonomy" id="373672"/>
    <lineage>
        <taxon>Bacteria</taxon>
        <taxon>Pseudomonadati</taxon>
        <taxon>Bacteroidota</taxon>
        <taxon>Flavobacteriia</taxon>
        <taxon>Flavobacteriales</taxon>
        <taxon>Weeksellaceae</taxon>
        <taxon>Chryseobacterium group</taxon>
        <taxon>Chryseobacterium</taxon>
    </lineage>
</organism>
<proteinExistence type="predicted"/>
<keyword evidence="1" id="KW-0732">Signal</keyword>
<reference evidence="2 3" key="1">
    <citation type="submission" date="2017-01" db="EMBL/GenBank/DDBJ databases">
        <authorList>
            <person name="Mah S.A."/>
            <person name="Swanson W.J."/>
            <person name="Moy G.W."/>
            <person name="Vacquier V.D."/>
        </authorList>
    </citation>
    <scope>NUCLEOTIDE SEQUENCE [LARGE SCALE GENOMIC DNA]</scope>
    <source>
        <strain evidence="2 3">DSM 18014</strain>
    </source>
</reference>
<feature type="chain" id="PRO_5009943507" evidence="1">
    <location>
        <begin position="19"/>
        <end position="247"/>
    </location>
</feature>
<dbReference type="EMBL" id="FTOV01000003">
    <property type="protein sequence ID" value="SIS88463.1"/>
    <property type="molecule type" value="Genomic_DNA"/>
</dbReference>
<protein>
    <submittedName>
        <fullName evidence="2">Uncharacterized protein</fullName>
    </submittedName>
</protein>
<accession>A0A1N7MQR1</accession>
<dbReference type="Proteomes" id="UP000185781">
    <property type="component" value="Unassembled WGS sequence"/>
</dbReference>
<dbReference type="AlphaFoldDB" id="A0A1N7MQR1"/>
<dbReference type="STRING" id="373672.SAMN05421785_103413"/>
<evidence type="ECO:0000313" key="3">
    <source>
        <dbReference type="Proteomes" id="UP000185781"/>
    </source>
</evidence>
<dbReference type="RefSeq" id="WP_076391677.1">
    <property type="nucleotide sequence ID" value="NZ_CP115857.1"/>
</dbReference>
<feature type="signal peptide" evidence="1">
    <location>
        <begin position="1"/>
        <end position="18"/>
    </location>
</feature>
<sequence length="247" mass="26207">MKKIALVIFSAFSIGYYAQVGIKTTTPVGLLDINGDLNVNREMRMGGTNTVKGSAGVAGTMFHNNSELGVNDWKSIKIADGQGSMALFSMNTVSDQTGATFSGANGSTSPYAENSAINSNWVVLTGTQDTYSVTNTTNKVVFTFQTTAQKTNNSNSSSGFACGIFVDDVLKAVRTDVLIGTDGSYKIYNMNATLTNVTPKNNYKVKVACTKRNLNSGTLGIGTAVNTNFLNSDMSQSVLTTSVLQPY</sequence>
<dbReference type="OrthoDB" id="1273065at2"/>
<evidence type="ECO:0000313" key="2">
    <source>
        <dbReference type="EMBL" id="SIS88463.1"/>
    </source>
</evidence>
<evidence type="ECO:0000256" key="1">
    <source>
        <dbReference type="SAM" id="SignalP"/>
    </source>
</evidence>